<evidence type="ECO:0000313" key="3">
    <source>
        <dbReference type="EMBL" id="MCZ9294722.1"/>
    </source>
</evidence>
<evidence type="ECO:0000256" key="1">
    <source>
        <dbReference type="SAM" id="MobiDB-lite"/>
    </source>
</evidence>
<reference evidence="3" key="1">
    <citation type="submission" date="2022-02" db="EMBL/GenBank/DDBJ databases">
        <title>Corynebacterium sp. from urogenital microbiome.</title>
        <authorList>
            <person name="Cappelli E.A."/>
            <person name="Ribeiro T.G."/>
            <person name="Peixe L."/>
        </authorList>
    </citation>
    <scope>NUCLEOTIDE SEQUENCE</scope>
    <source>
        <strain evidence="3">C8Ua_172</strain>
    </source>
</reference>
<feature type="region of interest" description="Disordered" evidence="1">
    <location>
        <begin position="25"/>
        <end position="84"/>
    </location>
</feature>
<dbReference type="PROSITE" id="PS51257">
    <property type="entry name" value="PROKAR_LIPOPROTEIN"/>
    <property type="match status" value="1"/>
</dbReference>
<accession>A0A9X3LVE6</accession>
<dbReference type="AlphaFoldDB" id="A0A9X3LVE6"/>
<keyword evidence="2" id="KW-0732">Signal</keyword>
<evidence type="ECO:0000313" key="4">
    <source>
        <dbReference type="Proteomes" id="UP001146468"/>
    </source>
</evidence>
<comment type="caution">
    <text evidence="3">The sequence shown here is derived from an EMBL/GenBank/DDBJ whole genome shotgun (WGS) entry which is preliminary data.</text>
</comment>
<feature type="compositionally biased region" description="Low complexity" evidence="1">
    <location>
        <begin position="30"/>
        <end position="50"/>
    </location>
</feature>
<protein>
    <recommendedName>
        <fullName evidence="5">DUF732 domain-containing protein</fullName>
    </recommendedName>
</protein>
<gene>
    <name evidence="3" type="ORF">L8U60_09520</name>
</gene>
<feature type="chain" id="PRO_5040962996" description="DUF732 domain-containing protein" evidence="2">
    <location>
        <begin position="19"/>
        <end position="154"/>
    </location>
</feature>
<evidence type="ECO:0000256" key="2">
    <source>
        <dbReference type="SAM" id="SignalP"/>
    </source>
</evidence>
<dbReference type="RefSeq" id="WP_269966140.1">
    <property type="nucleotide sequence ID" value="NZ_JAKMUS010000018.1"/>
</dbReference>
<proteinExistence type="predicted"/>
<name>A0A9X3LVE6_9CORY</name>
<evidence type="ECO:0008006" key="5">
    <source>
        <dbReference type="Google" id="ProtNLM"/>
    </source>
</evidence>
<organism evidence="3 4">
    <name type="scientific">Corynebacterium meitnerae</name>
    <dbReference type="NCBI Taxonomy" id="2913498"/>
    <lineage>
        <taxon>Bacteria</taxon>
        <taxon>Bacillati</taxon>
        <taxon>Actinomycetota</taxon>
        <taxon>Actinomycetes</taxon>
        <taxon>Mycobacteriales</taxon>
        <taxon>Corynebacteriaceae</taxon>
        <taxon>Corynebacterium</taxon>
    </lineage>
</organism>
<sequence>MRNALVALSFAVAGVTLAACGGTTVDSDEVTASSSAPVVTTSSAPATSTSEKPSETPVDDALANEGAASEVSDFPEDTPKRPEKEEAYLEALRAAGVNVEGTEDQLLATASTLCGGETITRDAVAGQLIEQQRTSLDHEQLIKLIDEAAHANLC</sequence>
<dbReference type="EMBL" id="JAKMUS010000018">
    <property type="protein sequence ID" value="MCZ9294722.1"/>
    <property type="molecule type" value="Genomic_DNA"/>
</dbReference>
<feature type="signal peptide" evidence="2">
    <location>
        <begin position="1"/>
        <end position="18"/>
    </location>
</feature>
<dbReference type="Proteomes" id="UP001146468">
    <property type="component" value="Unassembled WGS sequence"/>
</dbReference>
<keyword evidence="4" id="KW-1185">Reference proteome</keyword>